<dbReference type="PANTHER" id="PTHR28124:SF1">
    <property type="entry name" value="DNA REPLICATION REGULATOR SLD2"/>
    <property type="match status" value="1"/>
</dbReference>
<protein>
    <recommendedName>
        <fullName evidence="3 7">DNA replication regulator SLD2</fullName>
    </recommendedName>
</protein>
<comment type="similarity">
    <text evidence="2 7">Belongs to the SLD2 family.</text>
</comment>
<evidence type="ECO:0000256" key="3">
    <source>
        <dbReference type="ARBA" id="ARBA00018363"/>
    </source>
</evidence>
<evidence type="ECO:0000256" key="6">
    <source>
        <dbReference type="ARBA" id="ARBA00023306"/>
    </source>
</evidence>
<dbReference type="GO" id="GO:0000727">
    <property type="term" value="P:double-strand break repair via break-induced replication"/>
    <property type="evidence" value="ECO:0007669"/>
    <property type="project" value="TreeGrafter"/>
</dbReference>
<dbReference type="GO" id="GO:0003697">
    <property type="term" value="F:single-stranded DNA binding"/>
    <property type="evidence" value="ECO:0007669"/>
    <property type="project" value="TreeGrafter"/>
</dbReference>
<dbReference type="InterPro" id="IPR040203">
    <property type="entry name" value="Sld2"/>
</dbReference>
<sequence>MDQLKLELKRFERKFESKYGRTPTREDIRSLPDIKNKYKQYAVLQVDRDRKRAVENSVTEHTPQKEQSVEFGPTPQIYGKVMGLFDLRMSPIKNATVRSPGLLSGQGNKTLEPPKPTGSAIYARYTLTPRKSPKSTSKYGPNSPLKFDDVHLSVRTPKRNLQSLLAANGDSSVGSPSPIIKRPLGKPLLQIARETEKILEEMEEFSDEDVVSRNVRDVFRNEDGSEDDLDTEDEVQEQEKIVPKRSKRKHILRPAKNALALTSEPPQVNIKEEMARLKQEALDELRGIQPSGAAVSQATTAKTATTNANPKRSRNRKYNLVSSNFRRLKLPTSKGRGNKRWGRR</sequence>
<dbReference type="GO" id="GO:0006270">
    <property type="term" value="P:DNA replication initiation"/>
    <property type="evidence" value="ECO:0007669"/>
    <property type="project" value="UniProtKB-UniRule"/>
</dbReference>
<comment type="function">
    <text evidence="7">Has a role in the initiation of DNA replication. Required at S-phase checkpoint.</text>
</comment>
<keyword evidence="6 7" id="KW-0131">Cell cycle</keyword>
<accession>A0A1G4JUP2</accession>
<dbReference type="GO" id="GO:0003688">
    <property type="term" value="F:DNA replication origin binding"/>
    <property type="evidence" value="ECO:0007669"/>
    <property type="project" value="TreeGrafter"/>
</dbReference>
<comment type="subcellular location">
    <subcellularLocation>
        <location evidence="1 7">Nucleus</location>
    </subcellularLocation>
</comment>
<dbReference type="OrthoDB" id="8775810at2759"/>
<dbReference type="GO" id="GO:1902977">
    <property type="term" value="P:mitotic DNA replication preinitiation complex assembly"/>
    <property type="evidence" value="ECO:0007669"/>
    <property type="project" value="TreeGrafter"/>
</dbReference>
<keyword evidence="10" id="KW-1185">Reference proteome</keyword>
<evidence type="ECO:0000313" key="10">
    <source>
        <dbReference type="Proteomes" id="UP000190274"/>
    </source>
</evidence>
<reference evidence="10" key="1">
    <citation type="submission" date="2016-03" db="EMBL/GenBank/DDBJ databases">
        <authorList>
            <person name="Devillers H."/>
        </authorList>
    </citation>
    <scope>NUCLEOTIDE SEQUENCE [LARGE SCALE GENOMIC DNA]</scope>
</reference>
<evidence type="ECO:0000256" key="8">
    <source>
        <dbReference type="SAM" id="MobiDB-lite"/>
    </source>
</evidence>
<dbReference type="Gene3D" id="1.10.10.1460">
    <property type="match status" value="1"/>
</dbReference>
<evidence type="ECO:0000256" key="2">
    <source>
        <dbReference type="ARBA" id="ARBA00007276"/>
    </source>
</evidence>
<keyword evidence="4 7" id="KW-0235">DNA replication</keyword>
<evidence type="ECO:0000256" key="4">
    <source>
        <dbReference type="ARBA" id="ARBA00022705"/>
    </source>
</evidence>
<evidence type="ECO:0000256" key="5">
    <source>
        <dbReference type="ARBA" id="ARBA00023242"/>
    </source>
</evidence>
<dbReference type="InterPro" id="IPR021110">
    <property type="entry name" value="DNA_rep_checkpnt_protein"/>
</dbReference>
<evidence type="ECO:0000256" key="1">
    <source>
        <dbReference type="ARBA" id="ARBA00004123"/>
    </source>
</evidence>
<name>A0A1G4JUP2_9SACH</name>
<evidence type="ECO:0000313" key="9">
    <source>
        <dbReference type="EMBL" id="SCU94699.1"/>
    </source>
</evidence>
<feature type="region of interest" description="Disordered" evidence="8">
    <location>
        <begin position="291"/>
        <end position="344"/>
    </location>
</feature>
<organism evidence="9 10">
    <name type="scientific">Lachancea dasiensis</name>
    <dbReference type="NCBI Taxonomy" id="1072105"/>
    <lineage>
        <taxon>Eukaryota</taxon>
        <taxon>Fungi</taxon>
        <taxon>Dikarya</taxon>
        <taxon>Ascomycota</taxon>
        <taxon>Saccharomycotina</taxon>
        <taxon>Saccharomycetes</taxon>
        <taxon>Saccharomycetales</taxon>
        <taxon>Saccharomycetaceae</taxon>
        <taxon>Lachancea</taxon>
    </lineage>
</organism>
<keyword evidence="5 7" id="KW-0539">Nucleus</keyword>
<dbReference type="Pfam" id="PF11719">
    <property type="entry name" value="Drc1-Sld2"/>
    <property type="match status" value="1"/>
</dbReference>
<dbReference type="EMBL" id="LT598457">
    <property type="protein sequence ID" value="SCU94699.1"/>
    <property type="molecule type" value="Genomic_DNA"/>
</dbReference>
<dbReference type="Proteomes" id="UP000190274">
    <property type="component" value="Chromosome G"/>
</dbReference>
<dbReference type="GO" id="GO:0031261">
    <property type="term" value="C:DNA replication preinitiation complex"/>
    <property type="evidence" value="ECO:0007669"/>
    <property type="project" value="TreeGrafter"/>
</dbReference>
<proteinExistence type="inferred from homology"/>
<feature type="region of interest" description="Disordered" evidence="8">
    <location>
        <begin position="98"/>
        <end position="119"/>
    </location>
</feature>
<gene>
    <name evidence="9" type="ORF">LADA_0G10440G</name>
</gene>
<dbReference type="PANTHER" id="PTHR28124">
    <property type="entry name" value="DNA REPLICATION REGULATOR SLD2"/>
    <property type="match status" value="1"/>
</dbReference>
<evidence type="ECO:0000256" key="7">
    <source>
        <dbReference type="RuleBase" id="RU367067"/>
    </source>
</evidence>
<feature type="compositionally biased region" description="Low complexity" evidence="8">
    <location>
        <begin position="293"/>
        <end position="308"/>
    </location>
</feature>
<dbReference type="AlphaFoldDB" id="A0A1G4JUP2"/>